<evidence type="ECO:0000313" key="6">
    <source>
        <dbReference type="EMBL" id="QDU31729.1"/>
    </source>
</evidence>
<evidence type="ECO:0000259" key="5">
    <source>
        <dbReference type="Pfam" id="PF24827"/>
    </source>
</evidence>
<dbReference type="KEGG" id="aagg:ETAA8_68890"/>
<dbReference type="CDD" id="cd06230">
    <property type="entry name" value="M14_ASTE_ASPA_like"/>
    <property type="match status" value="1"/>
</dbReference>
<keyword evidence="3" id="KW-0378">Hydrolase</keyword>
<proteinExistence type="predicted"/>
<dbReference type="InterPro" id="IPR055438">
    <property type="entry name" value="AstE_AspA_cat"/>
</dbReference>
<evidence type="ECO:0000256" key="4">
    <source>
        <dbReference type="ARBA" id="ARBA00022833"/>
    </source>
</evidence>
<dbReference type="InterPro" id="IPR053138">
    <property type="entry name" value="N-alpha-Ac-DABA_deacetylase"/>
</dbReference>
<dbReference type="AlphaFoldDB" id="A0A517YNE4"/>
<dbReference type="PIRSF" id="PIRSF039012">
    <property type="entry name" value="ASP"/>
    <property type="match status" value="1"/>
</dbReference>
<dbReference type="InterPro" id="IPR043795">
    <property type="entry name" value="N-alpha-Ac-DABA-like"/>
</dbReference>
<dbReference type="Pfam" id="PF24827">
    <property type="entry name" value="AstE_AspA_cat"/>
    <property type="match status" value="1"/>
</dbReference>
<reference evidence="6 7" key="1">
    <citation type="submission" date="2019-02" db="EMBL/GenBank/DDBJ databases">
        <title>Deep-cultivation of Planctomycetes and their phenomic and genomic characterization uncovers novel biology.</title>
        <authorList>
            <person name="Wiegand S."/>
            <person name="Jogler M."/>
            <person name="Boedeker C."/>
            <person name="Pinto D."/>
            <person name="Vollmers J."/>
            <person name="Rivas-Marin E."/>
            <person name="Kohn T."/>
            <person name="Peeters S.H."/>
            <person name="Heuer A."/>
            <person name="Rast P."/>
            <person name="Oberbeckmann S."/>
            <person name="Bunk B."/>
            <person name="Jeske O."/>
            <person name="Meyerdierks A."/>
            <person name="Storesund J.E."/>
            <person name="Kallscheuer N."/>
            <person name="Luecker S."/>
            <person name="Lage O.M."/>
            <person name="Pohl T."/>
            <person name="Merkel B.J."/>
            <person name="Hornburger P."/>
            <person name="Mueller R.-W."/>
            <person name="Bruemmer F."/>
            <person name="Labrenz M."/>
            <person name="Spormann A.M."/>
            <person name="Op den Camp H."/>
            <person name="Overmann J."/>
            <person name="Amann R."/>
            <person name="Jetten M.S.M."/>
            <person name="Mascher T."/>
            <person name="Medema M.H."/>
            <person name="Devos D.P."/>
            <person name="Kaster A.-K."/>
            <person name="Ovreas L."/>
            <person name="Rohde M."/>
            <person name="Galperin M.Y."/>
            <person name="Jogler C."/>
        </authorList>
    </citation>
    <scope>NUCLEOTIDE SEQUENCE [LARGE SCALE GENOMIC DNA]</scope>
    <source>
        <strain evidence="6 7">ETA_A8</strain>
    </source>
</reference>
<dbReference type="GO" id="GO:0016811">
    <property type="term" value="F:hydrolase activity, acting on carbon-nitrogen (but not peptide) bonds, in linear amides"/>
    <property type="evidence" value="ECO:0007669"/>
    <property type="project" value="InterPro"/>
</dbReference>
<dbReference type="GO" id="GO:0046872">
    <property type="term" value="F:metal ion binding"/>
    <property type="evidence" value="ECO:0007669"/>
    <property type="project" value="UniProtKB-KW"/>
</dbReference>
<dbReference type="Proteomes" id="UP000315017">
    <property type="component" value="Chromosome"/>
</dbReference>
<evidence type="ECO:0000256" key="2">
    <source>
        <dbReference type="ARBA" id="ARBA00022723"/>
    </source>
</evidence>
<dbReference type="PANTHER" id="PTHR37326">
    <property type="entry name" value="BLL3975 PROTEIN"/>
    <property type="match status" value="1"/>
</dbReference>
<keyword evidence="7" id="KW-1185">Reference proteome</keyword>
<keyword evidence="2" id="KW-0479">Metal-binding</keyword>
<evidence type="ECO:0000256" key="3">
    <source>
        <dbReference type="ARBA" id="ARBA00022801"/>
    </source>
</evidence>
<dbReference type="GO" id="GO:0016788">
    <property type="term" value="F:hydrolase activity, acting on ester bonds"/>
    <property type="evidence" value="ECO:0007669"/>
    <property type="project" value="InterPro"/>
</dbReference>
<gene>
    <name evidence="6" type="ORF">ETAA8_68890</name>
</gene>
<name>A0A517YNE4_9BACT</name>
<dbReference type="RefSeq" id="WP_145099332.1">
    <property type="nucleotide sequence ID" value="NZ_CP036274.1"/>
</dbReference>
<dbReference type="PANTHER" id="PTHR37326:SF1">
    <property type="entry name" value="BLL3975 PROTEIN"/>
    <property type="match status" value="1"/>
</dbReference>
<evidence type="ECO:0000313" key="7">
    <source>
        <dbReference type="Proteomes" id="UP000315017"/>
    </source>
</evidence>
<dbReference type="OrthoDB" id="9782876at2"/>
<accession>A0A517YNE4</accession>
<evidence type="ECO:0000256" key="1">
    <source>
        <dbReference type="ARBA" id="ARBA00001947"/>
    </source>
</evidence>
<protein>
    <submittedName>
        <fullName evidence="6">Succinylglutamate desuccinylase / Aspartoacylase family protein</fullName>
    </submittedName>
</protein>
<dbReference type="SUPFAM" id="SSF53187">
    <property type="entry name" value="Zn-dependent exopeptidases"/>
    <property type="match status" value="1"/>
</dbReference>
<sequence>MQLSTHEIVGNAPGPHLLITGGVHGDEFEPMAAIRLLMTAINPVELSGRVTLVPIVNEPAFKLGQRTAEDGLDLARTCPGRADGSVTEQIAFALSTLIRTANLYIDLHTGGTRLMVAPLSGYVLHRDEHVLNQQRRMARAFGLPIIWGTDPTLSGRSLSVARDANIPAIYTEYLGGARLDPAGTAAYVAGCLGVMREFGLLPRLTSPAVGGEPLMIEDDRPGSGHMQINHPAPCEGFFEAHVELGQTVQEGDVLGTVTDPLGQHVAVIRARYTGVVIVLHTFPRIATETSVAVILDITSFLARKLT</sequence>
<comment type="cofactor">
    <cofactor evidence="1">
        <name>Zn(2+)</name>
        <dbReference type="ChEBI" id="CHEBI:29105"/>
    </cofactor>
</comment>
<dbReference type="Gene3D" id="3.40.630.10">
    <property type="entry name" value="Zn peptidases"/>
    <property type="match status" value="1"/>
</dbReference>
<organism evidence="6 7">
    <name type="scientific">Anatilimnocola aggregata</name>
    <dbReference type="NCBI Taxonomy" id="2528021"/>
    <lineage>
        <taxon>Bacteria</taxon>
        <taxon>Pseudomonadati</taxon>
        <taxon>Planctomycetota</taxon>
        <taxon>Planctomycetia</taxon>
        <taxon>Pirellulales</taxon>
        <taxon>Pirellulaceae</taxon>
        <taxon>Anatilimnocola</taxon>
    </lineage>
</organism>
<keyword evidence="4" id="KW-0862">Zinc</keyword>
<dbReference type="EMBL" id="CP036274">
    <property type="protein sequence ID" value="QDU31729.1"/>
    <property type="molecule type" value="Genomic_DNA"/>
</dbReference>
<feature type="domain" description="Succinylglutamate desuccinylase/Aspartoacylase catalytic" evidence="5">
    <location>
        <begin position="13"/>
        <end position="180"/>
    </location>
</feature>